<dbReference type="EMBL" id="CT573213">
    <property type="protein sequence ID" value="CAJ59240.1"/>
    <property type="molecule type" value="Genomic_DNA"/>
</dbReference>
<feature type="domain" description="TIR" evidence="3">
    <location>
        <begin position="4"/>
        <end position="136"/>
    </location>
</feature>
<dbReference type="InterPro" id="IPR000157">
    <property type="entry name" value="TIR_dom"/>
</dbReference>
<evidence type="ECO:0000256" key="2">
    <source>
        <dbReference type="SAM" id="Phobius"/>
    </source>
</evidence>
<feature type="compositionally biased region" description="Pro residues" evidence="1">
    <location>
        <begin position="295"/>
        <end position="309"/>
    </location>
</feature>
<name>Q0RT62_FRAAA</name>
<dbReference type="GO" id="GO:0007165">
    <property type="term" value="P:signal transduction"/>
    <property type="evidence" value="ECO:0007669"/>
    <property type="project" value="InterPro"/>
</dbReference>
<evidence type="ECO:0000313" key="5">
    <source>
        <dbReference type="Proteomes" id="UP000000657"/>
    </source>
</evidence>
<gene>
    <name evidence="4" type="ordered locus">FRAAL0565</name>
</gene>
<feature type="compositionally biased region" description="Low complexity" evidence="1">
    <location>
        <begin position="355"/>
        <end position="366"/>
    </location>
</feature>
<dbReference type="HOGENOM" id="CLU_569558_0_0_11"/>
<dbReference type="InterPro" id="IPR035897">
    <property type="entry name" value="Toll_tir_struct_dom_sf"/>
</dbReference>
<dbReference type="Gene3D" id="3.40.50.10140">
    <property type="entry name" value="Toll/interleukin-1 receptor homology (TIR) domain"/>
    <property type="match status" value="1"/>
</dbReference>
<keyword evidence="2" id="KW-1133">Transmembrane helix</keyword>
<keyword evidence="2" id="KW-0812">Transmembrane</keyword>
<feature type="compositionally biased region" description="Basic and acidic residues" evidence="1">
    <location>
        <begin position="245"/>
        <end position="265"/>
    </location>
</feature>
<feature type="region of interest" description="Disordered" evidence="1">
    <location>
        <begin position="293"/>
        <end position="371"/>
    </location>
</feature>
<dbReference type="eggNOG" id="COG0457">
    <property type="taxonomic scope" value="Bacteria"/>
</dbReference>
<dbReference type="STRING" id="326424.FRAAL0565"/>
<dbReference type="AlphaFoldDB" id="Q0RT62"/>
<organism evidence="4 5">
    <name type="scientific">Frankia alni (strain DSM 45986 / CECT 9034 / ACN14a)</name>
    <dbReference type="NCBI Taxonomy" id="326424"/>
    <lineage>
        <taxon>Bacteria</taxon>
        <taxon>Bacillati</taxon>
        <taxon>Actinomycetota</taxon>
        <taxon>Actinomycetes</taxon>
        <taxon>Frankiales</taxon>
        <taxon>Frankiaceae</taxon>
        <taxon>Frankia</taxon>
    </lineage>
</organism>
<dbReference type="RefSeq" id="WP_011601817.1">
    <property type="nucleotide sequence ID" value="NC_008278.1"/>
</dbReference>
<keyword evidence="5" id="KW-1185">Reference proteome</keyword>
<dbReference type="PROSITE" id="PS50104">
    <property type="entry name" value="TIR"/>
    <property type="match status" value="1"/>
</dbReference>
<feature type="compositionally biased region" description="Pro residues" evidence="1">
    <location>
        <begin position="172"/>
        <end position="188"/>
    </location>
</feature>
<dbReference type="SMART" id="SM00255">
    <property type="entry name" value="TIR"/>
    <property type="match status" value="1"/>
</dbReference>
<feature type="region of interest" description="Disordered" evidence="1">
    <location>
        <begin position="141"/>
        <end position="226"/>
    </location>
</feature>
<keyword evidence="2" id="KW-0472">Membrane</keyword>
<feature type="transmembrane region" description="Helical" evidence="2">
    <location>
        <begin position="273"/>
        <end position="292"/>
    </location>
</feature>
<dbReference type="Proteomes" id="UP000000657">
    <property type="component" value="Chromosome"/>
</dbReference>
<protein>
    <recommendedName>
        <fullName evidence="3">TIR domain-containing protein</fullName>
    </recommendedName>
</protein>
<evidence type="ECO:0000313" key="4">
    <source>
        <dbReference type="EMBL" id="CAJ59240.1"/>
    </source>
</evidence>
<feature type="compositionally biased region" description="Low complexity" evidence="1">
    <location>
        <begin position="310"/>
        <end position="322"/>
    </location>
</feature>
<reference evidence="4 5" key="1">
    <citation type="journal article" date="2007" name="Genome Res.">
        <title>Genome characteristics of facultatively symbiotic Frankia sp. strains reflect host range and host plant biogeography.</title>
        <authorList>
            <person name="Normand P."/>
            <person name="Lapierre P."/>
            <person name="Tisa L.S."/>
            <person name="Gogarten J.P."/>
            <person name="Alloisio N."/>
            <person name="Bagnarol E."/>
            <person name="Bassi C.A."/>
            <person name="Berry A.M."/>
            <person name="Bickhart D.M."/>
            <person name="Choisne N."/>
            <person name="Couloux A."/>
            <person name="Cournoyer B."/>
            <person name="Cruveiller S."/>
            <person name="Daubin V."/>
            <person name="Demange N."/>
            <person name="Francino M.P."/>
            <person name="Goltsman E."/>
            <person name="Huang Y."/>
            <person name="Kopp O.R."/>
            <person name="Labarre L."/>
            <person name="Lapidus A."/>
            <person name="Lavire C."/>
            <person name="Marechal J."/>
            <person name="Martinez M."/>
            <person name="Mastronunzio J.E."/>
            <person name="Mullin B.C."/>
            <person name="Niemann J."/>
            <person name="Pujic P."/>
            <person name="Rawnsley T."/>
            <person name="Rouy Z."/>
            <person name="Schenowitz C."/>
            <person name="Sellstedt A."/>
            <person name="Tavares F."/>
            <person name="Tomkins J.P."/>
            <person name="Vallenet D."/>
            <person name="Valverde C."/>
            <person name="Wall L.G."/>
            <person name="Wang Y."/>
            <person name="Medigue C."/>
            <person name="Benson D.R."/>
        </authorList>
    </citation>
    <scope>NUCLEOTIDE SEQUENCE [LARGE SCALE GENOMIC DNA]</scope>
    <source>
        <strain evidence="5">DSM 45986 / CECT 9034 / ACN14a</strain>
    </source>
</reference>
<dbReference type="Pfam" id="PF13676">
    <property type="entry name" value="TIR_2"/>
    <property type="match status" value="1"/>
</dbReference>
<evidence type="ECO:0000256" key="1">
    <source>
        <dbReference type="SAM" id="MobiDB-lite"/>
    </source>
</evidence>
<dbReference type="SUPFAM" id="SSF52200">
    <property type="entry name" value="Toll/Interleukin receptor TIR domain"/>
    <property type="match status" value="1"/>
</dbReference>
<accession>Q0RT62</accession>
<evidence type="ECO:0000259" key="3">
    <source>
        <dbReference type="PROSITE" id="PS50104"/>
    </source>
</evidence>
<feature type="region of interest" description="Disordered" evidence="1">
    <location>
        <begin position="245"/>
        <end position="269"/>
    </location>
</feature>
<sequence>MAEQQWDFFVSYAAVDRAWAAWIAWELENAGYSVLFPEWDFVPGSHWTSQLRAGIERSTRMLAVLSEQYLSSVYGTAEWQTVYRADPQGFRRRLVPVRIENCRRPDVLGGIVSFDLFGCSRKEAGDRLRTQITAVVGGRAKPLTQPAFPNDGTLEPGIPGSAADGAIAPSDGPIPPMTQPSTEPPGFPWTPAAPASADTGGRAAPNHGRTPQLPGPSPLRSSAPSGLQIVSREPAVSVGRRVDVAADHPAHGPSHRGEKRSGRDPRRSRRMPLIIGAMITAVTAVTLVMYFPRSPSGPPTTRPDPPTTPVPTRSPATTASTPTPIPPDGRDEGSVDKPRESATPRPAGGAGGATGTPSSTPSNTPSEIPGITQRLHGSWNCIYQEYPQGTAGGECQARVNFSAQETFILHYDDDHPETSGEYQVLGRDKAAGQGNEAEYLMQISAPGEQRFLRFWFDNDQLYLLDNKDNKEVLYHLQHA</sequence>
<feature type="compositionally biased region" description="Basic and acidic residues" evidence="1">
    <location>
        <begin position="328"/>
        <end position="342"/>
    </location>
</feature>
<proteinExistence type="predicted"/>
<dbReference type="KEGG" id="fal:FRAAL0565"/>